<dbReference type="PROSITE" id="PS01242">
    <property type="entry name" value="ZF_FPG_1"/>
    <property type="match status" value="1"/>
</dbReference>
<evidence type="ECO:0000313" key="19">
    <source>
        <dbReference type="Proteomes" id="UP000215188"/>
    </source>
</evidence>
<gene>
    <name evidence="15" type="primary">mutM</name>
    <name evidence="15" type="synonym">fpg</name>
    <name evidence="18" type="ORF">AOC33_01345</name>
</gene>
<comment type="similarity">
    <text evidence="2 15">Belongs to the FPG family.</text>
</comment>
<accession>A0A229FV05</accession>
<keyword evidence="4 15" id="KW-0479">Metal-binding</keyword>
<dbReference type="GO" id="GO:0003684">
    <property type="term" value="F:damaged DNA binding"/>
    <property type="evidence" value="ECO:0007669"/>
    <property type="project" value="InterPro"/>
</dbReference>
<evidence type="ECO:0000256" key="10">
    <source>
        <dbReference type="ARBA" id="ARBA00023204"/>
    </source>
</evidence>
<dbReference type="InterPro" id="IPR012319">
    <property type="entry name" value="FPG_cat"/>
</dbReference>
<comment type="catalytic activity">
    <reaction evidence="1 15">
        <text>Hydrolysis of DNA containing ring-opened 7-methylguanine residues, releasing 2,6-diamino-4-hydroxy-5-(N-methyl)formamidopyrimidine.</text>
        <dbReference type="EC" id="3.2.2.23"/>
    </reaction>
</comment>
<dbReference type="InterPro" id="IPR010979">
    <property type="entry name" value="Ribosomal_uS13-like_H2TH"/>
</dbReference>
<evidence type="ECO:0000256" key="9">
    <source>
        <dbReference type="ARBA" id="ARBA00023125"/>
    </source>
</evidence>
<feature type="binding site" evidence="15">
    <location>
        <position position="158"/>
    </location>
    <ligand>
        <name>DNA</name>
        <dbReference type="ChEBI" id="CHEBI:16991"/>
    </ligand>
</feature>
<dbReference type="SUPFAM" id="SSF57716">
    <property type="entry name" value="Glucocorticoid receptor-like (DNA-binding domain)"/>
    <property type="match status" value="1"/>
</dbReference>
<dbReference type="EC" id="3.2.2.23" evidence="15"/>
<evidence type="ECO:0000256" key="7">
    <source>
        <dbReference type="ARBA" id="ARBA00022801"/>
    </source>
</evidence>
<keyword evidence="8 15" id="KW-0862">Zinc</keyword>
<evidence type="ECO:0000256" key="12">
    <source>
        <dbReference type="ARBA" id="ARBA00023268"/>
    </source>
</evidence>
<evidence type="ECO:0000256" key="6">
    <source>
        <dbReference type="ARBA" id="ARBA00022771"/>
    </source>
</evidence>
<dbReference type="NCBIfam" id="TIGR00577">
    <property type="entry name" value="fpg"/>
    <property type="match status" value="1"/>
</dbReference>
<dbReference type="GO" id="GO:0034039">
    <property type="term" value="F:8-oxo-7,8-dihydroguanine DNA N-glycosylase activity"/>
    <property type="evidence" value="ECO:0007669"/>
    <property type="project" value="TreeGrafter"/>
</dbReference>
<evidence type="ECO:0000256" key="15">
    <source>
        <dbReference type="HAMAP-Rule" id="MF_00103"/>
    </source>
</evidence>
<keyword evidence="19" id="KW-1185">Reference proteome</keyword>
<feature type="active site" description="Schiff-base intermediate with DNA" evidence="15">
    <location>
        <position position="2"/>
    </location>
</feature>
<evidence type="ECO:0000313" key="18">
    <source>
        <dbReference type="EMBL" id="OXL15774.1"/>
    </source>
</evidence>
<dbReference type="AlphaFoldDB" id="A0A229FV05"/>
<feature type="binding site" evidence="15">
    <location>
        <position position="109"/>
    </location>
    <ligand>
        <name>DNA</name>
        <dbReference type="ChEBI" id="CHEBI:16991"/>
    </ligand>
</feature>
<evidence type="ECO:0000259" key="16">
    <source>
        <dbReference type="PROSITE" id="PS51066"/>
    </source>
</evidence>
<keyword evidence="7 15" id="KW-0378">Hydrolase</keyword>
<evidence type="ECO:0000256" key="2">
    <source>
        <dbReference type="ARBA" id="ARBA00009409"/>
    </source>
</evidence>
<dbReference type="Gene3D" id="1.10.8.50">
    <property type="match status" value="1"/>
</dbReference>
<reference evidence="18 19" key="1">
    <citation type="submission" date="2017-06" db="EMBL/GenBank/DDBJ databases">
        <title>Reclassification of a Polynucleobacter cosmopolitanus strain isolated from tropical Lake Victoria as Polynucleobacter victoriensis comb. nov.</title>
        <authorList>
            <person name="Hahn M.W."/>
        </authorList>
    </citation>
    <scope>NUCLEOTIDE SEQUENCE [LARGE SCALE GENOMIC DNA]</scope>
    <source>
        <strain evidence="18 19">MWH-MoIso2</strain>
    </source>
</reference>
<comment type="caution">
    <text evidence="18">The sequence shown here is derived from an EMBL/GenBank/DDBJ whole genome shotgun (WGS) entry which is preliminary data.</text>
</comment>
<dbReference type="PANTHER" id="PTHR22993:SF9">
    <property type="entry name" value="FORMAMIDOPYRIMIDINE-DNA GLYCOSYLASE"/>
    <property type="match status" value="1"/>
</dbReference>
<comment type="cofactor">
    <cofactor evidence="15">
        <name>Zn(2+)</name>
        <dbReference type="ChEBI" id="CHEBI:29105"/>
    </cofactor>
    <text evidence="15">Binds 1 zinc ion per subunit.</text>
</comment>
<feature type="active site" description="Proton donor; for delta-elimination activity" evidence="15">
    <location>
        <position position="267"/>
    </location>
</feature>
<dbReference type="SMART" id="SM00898">
    <property type="entry name" value="Fapy_DNA_glyco"/>
    <property type="match status" value="1"/>
</dbReference>
<protein>
    <recommendedName>
        <fullName evidence="15">Formamidopyrimidine-DNA glycosylase</fullName>
        <shortName evidence="15">Fapy-DNA glycosylase</shortName>
        <ecNumber evidence="15">3.2.2.23</ecNumber>
    </recommendedName>
    <alternativeName>
        <fullName evidence="15">DNA-(apurinic or apyrimidinic site) lyase MutM</fullName>
        <shortName evidence="15">AP lyase MutM</shortName>
        <ecNumber evidence="15">4.2.99.18</ecNumber>
    </alternativeName>
</protein>
<dbReference type="Pfam" id="PF06831">
    <property type="entry name" value="H2TH"/>
    <property type="match status" value="1"/>
</dbReference>
<keyword evidence="6 15" id="KW-0863">Zinc-finger</keyword>
<dbReference type="NCBIfam" id="NF002211">
    <property type="entry name" value="PRK01103.1"/>
    <property type="match status" value="1"/>
</dbReference>
<comment type="function">
    <text evidence="15">Involved in base excision repair of DNA damaged by oxidation or by mutagenic agents. Acts as DNA glycosylase that recognizes and removes damaged bases. Has a preference for oxidized purines, such as 7,8-dihydro-8-oxoguanine (8-oxoG). Has AP (apurinic/apyrimidinic) lyase activity and introduces nicks in the DNA strand. Cleaves the DNA backbone by beta-delta elimination to generate a single-strand break at the site of the removed base with both 3'- and 5'-phosphates.</text>
</comment>
<dbReference type="PROSITE" id="PS51066">
    <property type="entry name" value="ZF_FPG_2"/>
    <property type="match status" value="1"/>
</dbReference>
<feature type="domain" description="FPG-type" evidence="16">
    <location>
        <begin position="243"/>
        <end position="277"/>
    </location>
</feature>
<dbReference type="InterPro" id="IPR010663">
    <property type="entry name" value="Znf_FPG/IleRS"/>
</dbReference>
<dbReference type="EC" id="4.2.99.18" evidence="15"/>
<dbReference type="GO" id="GO:0006284">
    <property type="term" value="P:base-excision repair"/>
    <property type="evidence" value="ECO:0007669"/>
    <property type="project" value="InterPro"/>
</dbReference>
<dbReference type="InterPro" id="IPR000214">
    <property type="entry name" value="Znf_DNA_glyclase/AP_lyase"/>
</dbReference>
<dbReference type="PANTHER" id="PTHR22993">
    <property type="entry name" value="FORMAMIDOPYRIMIDINE-DNA GLYCOSYLASE"/>
    <property type="match status" value="1"/>
</dbReference>
<dbReference type="InterPro" id="IPR015887">
    <property type="entry name" value="DNA_glyclase_Znf_dom_DNA_BS"/>
</dbReference>
<feature type="active site" description="Proton donor; for beta-elimination activity" evidence="15">
    <location>
        <position position="58"/>
    </location>
</feature>
<dbReference type="EMBL" id="NJGG01000001">
    <property type="protein sequence ID" value="OXL15774.1"/>
    <property type="molecule type" value="Genomic_DNA"/>
</dbReference>
<keyword evidence="5 15" id="KW-0227">DNA damage</keyword>
<keyword evidence="9 15" id="KW-0238">DNA-binding</keyword>
<dbReference type="GO" id="GO:0008270">
    <property type="term" value="F:zinc ion binding"/>
    <property type="evidence" value="ECO:0007669"/>
    <property type="project" value="UniProtKB-UniRule"/>
</dbReference>
<evidence type="ECO:0000256" key="4">
    <source>
        <dbReference type="ARBA" id="ARBA00022723"/>
    </source>
</evidence>
<evidence type="ECO:0000256" key="11">
    <source>
        <dbReference type="ARBA" id="ARBA00023239"/>
    </source>
</evidence>
<dbReference type="InterPro" id="IPR035937">
    <property type="entry name" value="FPG_N"/>
</dbReference>
<evidence type="ECO:0000256" key="13">
    <source>
        <dbReference type="ARBA" id="ARBA00023295"/>
    </source>
</evidence>
<keyword evidence="10 15" id="KW-0234">DNA repair</keyword>
<dbReference type="GO" id="GO:0140078">
    <property type="term" value="F:class I DNA-(apurinic or apyrimidinic site) endonuclease activity"/>
    <property type="evidence" value="ECO:0007669"/>
    <property type="project" value="UniProtKB-EC"/>
</dbReference>
<evidence type="ECO:0000256" key="5">
    <source>
        <dbReference type="ARBA" id="ARBA00022763"/>
    </source>
</evidence>
<keyword evidence="11 15" id="KW-0456">Lyase</keyword>
<dbReference type="RefSeq" id="WP_089514811.1">
    <property type="nucleotide sequence ID" value="NZ_NJGG01000001.1"/>
</dbReference>
<dbReference type="Pfam" id="PF01149">
    <property type="entry name" value="Fapy_DNA_glyco"/>
    <property type="match status" value="1"/>
</dbReference>
<dbReference type="HAMAP" id="MF_00103">
    <property type="entry name" value="Fapy_DNA_glycosyl"/>
    <property type="match status" value="1"/>
</dbReference>
<dbReference type="Proteomes" id="UP000215188">
    <property type="component" value="Unassembled WGS sequence"/>
</dbReference>
<sequence>MPELPEVEVTKQGVEPHVVGKAVTSVAIYDGRLRWPVPANLKKLLLGKKLTQIKRRGKYLLFRMEDGYLLIHLGMTGVLRVANPKDELKKHDRVEIGFGKKLLRLHDPRKFGAVLWAADEDGEIECHPLIAKLGVEPFSDDFSDEKAGPHLFEHAKGRQISIKQWLLAGQAVVGVGNIYCSESLFLAGIHPEMPAGKLSKPRASLLALAIKDTLSRAIKAGGSSLKDFVNSDGNPGHFMLQTKVYDRCGLPCVNCKAPIKQIVQGQRSTYFCSKCQKK</sequence>
<evidence type="ECO:0000259" key="17">
    <source>
        <dbReference type="PROSITE" id="PS51068"/>
    </source>
</evidence>
<comment type="catalytic activity">
    <reaction evidence="14 15">
        <text>2'-deoxyribonucleotide-(2'-deoxyribose 5'-phosphate)-2'-deoxyribonucleotide-DNA = a 3'-end 2'-deoxyribonucleotide-(2,3-dehydro-2,3-deoxyribose 5'-phosphate)-DNA + a 5'-end 5'-phospho-2'-deoxyribonucleoside-DNA + H(+)</text>
        <dbReference type="Rhea" id="RHEA:66592"/>
        <dbReference type="Rhea" id="RHEA-COMP:13180"/>
        <dbReference type="Rhea" id="RHEA-COMP:16897"/>
        <dbReference type="Rhea" id="RHEA-COMP:17067"/>
        <dbReference type="ChEBI" id="CHEBI:15378"/>
        <dbReference type="ChEBI" id="CHEBI:136412"/>
        <dbReference type="ChEBI" id="CHEBI:157695"/>
        <dbReference type="ChEBI" id="CHEBI:167181"/>
        <dbReference type="EC" id="4.2.99.18"/>
    </reaction>
</comment>
<feature type="domain" description="Formamidopyrimidine-DNA glycosylase catalytic" evidence="17">
    <location>
        <begin position="2"/>
        <end position="112"/>
    </location>
</feature>
<comment type="subunit">
    <text evidence="3 15">Monomer.</text>
</comment>
<organism evidence="18 19">
    <name type="scientific">Polynucleobacter cosmopolitanus</name>
    <dbReference type="NCBI Taxonomy" id="351345"/>
    <lineage>
        <taxon>Bacteria</taxon>
        <taxon>Pseudomonadati</taxon>
        <taxon>Pseudomonadota</taxon>
        <taxon>Betaproteobacteria</taxon>
        <taxon>Burkholderiales</taxon>
        <taxon>Burkholderiaceae</taxon>
        <taxon>Polynucleobacter</taxon>
    </lineage>
</organism>
<dbReference type="InterPro" id="IPR020629">
    <property type="entry name" value="FPG_Glyclase"/>
</dbReference>
<dbReference type="PROSITE" id="PS51068">
    <property type="entry name" value="FPG_CAT"/>
    <property type="match status" value="1"/>
</dbReference>
<feature type="binding site" evidence="15">
    <location>
        <position position="91"/>
    </location>
    <ligand>
        <name>DNA</name>
        <dbReference type="ChEBI" id="CHEBI:16991"/>
    </ligand>
</feature>
<proteinExistence type="inferred from homology"/>
<name>A0A229FV05_9BURK</name>
<dbReference type="SUPFAM" id="SSF81624">
    <property type="entry name" value="N-terminal domain of MutM-like DNA repair proteins"/>
    <property type="match status" value="1"/>
</dbReference>
<dbReference type="SMART" id="SM01232">
    <property type="entry name" value="H2TH"/>
    <property type="match status" value="1"/>
</dbReference>
<evidence type="ECO:0000256" key="8">
    <source>
        <dbReference type="ARBA" id="ARBA00022833"/>
    </source>
</evidence>
<dbReference type="InterPro" id="IPR015886">
    <property type="entry name" value="H2TH_FPG"/>
</dbReference>
<dbReference type="OrthoDB" id="9800855at2"/>
<evidence type="ECO:0000256" key="3">
    <source>
        <dbReference type="ARBA" id="ARBA00011245"/>
    </source>
</evidence>
<feature type="active site" description="Proton donor" evidence="15">
    <location>
        <position position="3"/>
    </location>
</feature>
<dbReference type="Pfam" id="PF06827">
    <property type="entry name" value="zf-FPG_IleRS"/>
    <property type="match status" value="1"/>
</dbReference>
<dbReference type="Gene3D" id="3.20.190.10">
    <property type="entry name" value="MutM-like, N-terminal"/>
    <property type="match status" value="1"/>
</dbReference>
<dbReference type="SUPFAM" id="SSF46946">
    <property type="entry name" value="S13-like H2TH domain"/>
    <property type="match status" value="1"/>
</dbReference>
<dbReference type="FunFam" id="1.10.8.50:FF:000003">
    <property type="entry name" value="Formamidopyrimidine-DNA glycosylase"/>
    <property type="match status" value="1"/>
</dbReference>
<dbReference type="CDD" id="cd08966">
    <property type="entry name" value="EcFpg-like_N"/>
    <property type="match status" value="1"/>
</dbReference>
<evidence type="ECO:0000256" key="1">
    <source>
        <dbReference type="ARBA" id="ARBA00001668"/>
    </source>
</evidence>
<keyword evidence="13 15" id="KW-0326">Glycosidase</keyword>
<keyword evidence="12 15" id="KW-0511">Multifunctional enzyme</keyword>
<evidence type="ECO:0000256" key="14">
    <source>
        <dbReference type="ARBA" id="ARBA00044632"/>
    </source>
</evidence>